<name>A0A1H1UJX8_9GAMM</name>
<accession>A0A1H1UJX8</accession>
<keyword evidence="3" id="KW-1015">Disulfide bond</keyword>
<evidence type="ECO:0000256" key="5">
    <source>
        <dbReference type="SAM" id="SignalP"/>
    </source>
</evidence>
<keyword evidence="5" id="KW-0732">Signal</keyword>
<dbReference type="GO" id="GO:0016209">
    <property type="term" value="F:antioxidant activity"/>
    <property type="evidence" value="ECO:0007669"/>
    <property type="project" value="InterPro"/>
</dbReference>
<keyword evidence="7" id="KW-0413">Isomerase</keyword>
<dbReference type="GO" id="GO:0016853">
    <property type="term" value="F:isomerase activity"/>
    <property type="evidence" value="ECO:0007669"/>
    <property type="project" value="UniProtKB-KW"/>
</dbReference>
<dbReference type="PROSITE" id="PS51352">
    <property type="entry name" value="THIOREDOXIN_2"/>
    <property type="match status" value="1"/>
</dbReference>
<proteinExistence type="predicted"/>
<dbReference type="STRING" id="487184.SAMN05216421_2072"/>
<dbReference type="Gene3D" id="3.40.30.10">
    <property type="entry name" value="Glutaredoxin"/>
    <property type="match status" value="1"/>
</dbReference>
<feature type="signal peptide" evidence="5">
    <location>
        <begin position="1"/>
        <end position="19"/>
    </location>
</feature>
<evidence type="ECO:0000256" key="1">
    <source>
        <dbReference type="ARBA" id="ARBA00004196"/>
    </source>
</evidence>
<dbReference type="SUPFAM" id="SSF52833">
    <property type="entry name" value="Thioredoxin-like"/>
    <property type="match status" value="1"/>
</dbReference>
<keyword evidence="2" id="KW-0201">Cytochrome c-type biogenesis</keyword>
<dbReference type="AlphaFoldDB" id="A0A1H1UJX8"/>
<reference evidence="8" key="1">
    <citation type="submission" date="2016-10" db="EMBL/GenBank/DDBJ databases">
        <authorList>
            <person name="Varghese N."/>
            <person name="Submissions S."/>
        </authorList>
    </citation>
    <scope>NUCLEOTIDE SEQUENCE [LARGE SCALE GENOMIC DNA]</scope>
    <source>
        <strain evidence="8">NRRL B-51270</strain>
    </source>
</reference>
<dbReference type="Pfam" id="PF00578">
    <property type="entry name" value="AhpC-TSA"/>
    <property type="match status" value="1"/>
</dbReference>
<dbReference type="PROSITE" id="PS00194">
    <property type="entry name" value="THIOREDOXIN_1"/>
    <property type="match status" value="1"/>
</dbReference>
<dbReference type="EMBL" id="LT629736">
    <property type="protein sequence ID" value="SDS72775.1"/>
    <property type="molecule type" value="Genomic_DNA"/>
</dbReference>
<dbReference type="PANTHER" id="PTHR42852:SF6">
    <property type="entry name" value="THIOL:DISULFIDE INTERCHANGE PROTEIN DSBE"/>
    <property type="match status" value="1"/>
</dbReference>
<dbReference type="PROSITE" id="PS51257">
    <property type="entry name" value="PROKAR_LIPOPROTEIN"/>
    <property type="match status" value="1"/>
</dbReference>
<keyword evidence="4" id="KW-0676">Redox-active center</keyword>
<feature type="chain" id="PRO_5009262319" evidence="5">
    <location>
        <begin position="20"/>
        <end position="151"/>
    </location>
</feature>
<dbReference type="InterPro" id="IPR050553">
    <property type="entry name" value="Thioredoxin_ResA/DsbE_sf"/>
</dbReference>
<protein>
    <submittedName>
        <fullName evidence="7">Thiol-disulfide isomerase or thioredoxin</fullName>
    </submittedName>
</protein>
<organism evidence="7 8">
    <name type="scientific">Halopseudomonas xinjiangensis</name>
    <dbReference type="NCBI Taxonomy" id="487184"/>
    <lineage>
        <taxon>Bacteria</taxon>
        <taxon>Pseudomonadati</taxon>
        <taxon>Pseudomonadota</taxon>
        <taxon>Gammaproteobacteria</taxon>
        <taxon>Pseudomonadales</taxon>
        <taxon>Pseudomonadaceae</taxon>
        <taxon>Halopseudomonas</taxon>
    </lineage>
</organism>
<keyword evidence="8" id="KW-1185">Reference proteome</keyword>
<dbReference type="GO" id="GO:0015036">
    <property type="term" value="F:disulfide oxidoreductase activity"/>
    <property type="evidence" value="ECO:0007669"/>
    <property type="project" value="UniProtKB-ARBA"/>
</dbReference>
<dbReference type="InterPro" id="IPR000866">
    <property type="entry name" value="AhpC/TSA"/>
</dbReference>
<sequence length="151" mass="16614">MIRTKLVLLATVALMVACAPDNWTDQHGKRIEQQSLTSRWLVVNYWAEWCGPCREEIPELNALSIERPDVAVVGINFDGLTGEQLREVSDQMNIRFPVLEHEFAAAMGLAKPAVIPTTYLFAPGGQQTAALQGPQTAEALLSVIEGRSEQP</sequence>
<evidence type="ECO:0000313" key="7">
    <source>
        <dbReference type="EMBL" id="SDS72775.1"/>
    </source>
</evidence>
<dbReference type="InterPro" id="IPR017937">
    <property type="entry name" value="Thioredoxin_CS"/>
</dbReference>
<dbReference type="InterPro" id="IPR013766">
    <property type="entry name" value="Thioredoxin_domain"/>
</dbReference>
<evidence type="ECO:0000313" key="8">
    <source>
        <dbReference type="Proteomes" id="UP000243207"/>
    </source>
</evidence>
<dbReference type="GO" id="GO:0030313">
    <property type="term" value="C:cell envelope"/>
    <property type="evidence" value="ECO:0007669"/>
    <property type="project" value="UniProtKB-SubCell"/>
</dbReference>
<gene>
    <name evidence="7" type="ORF">SAMN05216421_2072</name>
</gene>
<evidence type="ECO:0000256" key="2">
    <source>
        <dbReference type="ARBA" id="ARBA00022748"/>
    </source>
</evidence>
<dbReference type="GO" id="GO:0017004">
    <property type="term" value="P:cytochrome complex assembly"/>
    <property type="evidence" value="ECO:0007669"/>
    <property type="project" value="UniProtKB-KW"/>
</dbReference>
<dbReference type="InterPro" id="IPR036249">
    <property type="entry name" value="Thioredoxin-like_sf"/>
</dbReference>
<dbReference type="CDD" id="cd02966">
    <property type="entry name" value="TlpA_like_family"/>
    <property type="match status" value="1"/>
</dbReference>
<comment type="subcellular location">
    <subcellularLocation>
        <location evidence="1">Cell envelope</location>
    </subcellularLocation>
</comment>
<feature type="domain" description="Thioredoxin" evidence="6">
    <location>
        <begin position="8"/>
        <end position="149"/>
    </location>
</feature>
<evidence type="ECO:0000259" key="6">
    <source>
        <dbReference type="PROSITE" id="PS51352"/>
    </source>
</evidence>
<dbReference type="Proteomes" id="UP000243207">
    <property type="component" value="Chromosome I"/>
</dbReference>
<dbReference type="RefSeq" id="WP_093394166.1">
    <property type="nucleotide sequence ID" value="NZ_LT629736.1"/>
</dbReference>
<dbReference type="PANTHER" id="PTHR42852">
    <property type="entry name" value="THIOL:DISULFIDE INTERCHANGE PROTEIN DSBE"/>
    <property type="match status" value="1"/>
</dbReference>
<evidence type="ECO:0000256" key="4">
    <source>
        <dbReference type="ARBA" id="ARBA00023284"/>
    </source>
</evidence>
<evidence type="ECO:0000256" key="3">
    <source>
        <dbReference type="ARBA" id="ARBA00023157"/>
    </source>
</evidence>
<dbReference type="OrthoDB" id="9796554at2"/>